<dbReference type="Pfam" id="PF04286">
    <property type="entry name" value="DUF445"/>
    <property type="match status" value="1"/>
</dbReference>
<name>A0ABT9TV21_PAEHA</name>
<dbReference type="Proteomes" id="UP001229346">
    <property type="component" value="Unassembled WGS sequence"/>
</dbReference>
<proteinExistence type="predicted"/>
<dbReference type="InterPro" id="IPR007383">
    <property type="entry name" value="DUF445"/>
</dbReference>
<keyword evidence="1" id="KW-0812">Transmembrane</keyword>
<feature type="transmembrane region" description="Helical" evidence="1">
    <location>
        <begin position="406"/>
        <end position="428"/>
    </location>
</feature>
<dbReference type="EMBL" id="JAUSSU010000001">
    <property type="protein sequence ID" value="MDQ0110711.1"/>
    <property type="molecule type" value="Genomic_DNA"/>
</dbReference>
<feature type="transmembrane region" description="Helical" evidence="1">
    <location>
        <begin position="12"/>
        <end position="31"/>
    </location>
</feature>
<evidence type="ECO:0000256" key="1">
    <source>
        <dbReference type="SAM" id="Phobius"/>
    </source>
</evidence>
<feature type="transmembrane region" description="Helical" evidence="1">
    <location>
        <begin position="37"/>
        <end position="64"/>
    </location>
</feature>
<reference evidence="2 3" key="1">
    <citation type="submission" date="2023-07" db="EMBL/GenBank/DDBJ databases">
        <title>Sorghum-associated microbial communities from plants grown in Nebraska, USA.</title>
        <authorList>
            <person name="Schachtman D."/>
        </authorList>
    </citation>
    <scope>NUCLEOTIDE SEQUENCE [LARGE SCALE GENOMIC DNA]</scope>
    <source>
        <strain evidence="2 3">CC482</strain>
    </source>
</reference>
<gene>
    <name evidence="2" type="ORF">J2T15_000127</name>
</gene>
<evidence type="ECO:0000313" key="2">
    <source>
        <dbReference type="EMBL" id="MDQ0110711.1"/>
    </source>
</evidence>
<sequence length="437" mass="49141">MKSGTRVTKLSVNKWAGTLLAGAFVGMLAAFPFQHTFVGGFLFAMSSAAAIGGLADWFAVTALFGQPLRVKWPDWMGTNIISRNRERLINELVHMVQTELLSIPNIRARLDEHNIGAVLLNYLTEHHGEKAVNDILQRLAGDVMAKADLKDLASVVQNYLLDHADAVQVSEIIADVGEWTLRNRYDDRIVEFFAAELVKLVRSPSFRLIAERLIDSALQSYEKGMSRRKWVNSAAGLSAPAISAKLQSWLTGYLEEMSDADNRHRIQLKQMIEQYVLRLRTDQHLRYRIEAGKMKLVDSLKGHIHVDAYISENLESFRQAAASGTTGESGAFPWITNKLRQTVDHMENKPEMLDRIDQTIKTKLYAIIEQKHDYIGKLVKDKLGTYSEEELIKQVKEHAGRDLQYVRINGTLVGAFIGAVLYLLTYVVERVTSSLGG</sequence>
<protein>
    <submittedName>
        <fullName evidence="2">Uncharacterized membrane-anchored protein YjiN (DUF445 family)</fullName>
    </submittedName>
</protein>
<keyword evidence="1" id="KW-1133">Transmembrane helix</keyword>
<keyword evidence="3" id="KW-1185">Reference proteome</keyword>
<dbReference type="PANTHER" id="PTHR38442">
    <property type="entry name" value="INNER MEMBRANE PROTEIN-RELATED"/>
    <property type="match status" value="1"/>
</dbReference>
<evidence type="ECO:0000313" key="3">
    <source>
        <dbReference type="Proteomes" id="UP001229346"/>
    </source>
</evidence>
<comment type="caution">
    <text evidence="2">The sequence shown here is derived from an EMBL/GenBank/DDBJ whole genome shotgun (WGS) entry which is preliminary data.</text>
</comment>
<accession>A0ABT9TV21</accession>
<keyword evidence="1" id="KW-0472">Membrane</keyword>
<dbReference type="PANTHER" id="PTHR38442:SF1">
    <property type="entry name" value="INNER MEMBRANE PROTEIN"/>
    <property type="match status" value="1"/>
</dbReference>
<organism evidence="2 3">
    <name type="scientific">Paenibacillus harenae</name>
    <dbReference type="NCBI Taxonomy" id="306543"/>
    <lineage>
        <taxon>Bacteria</taxon>
        <taxon>Bacillati</taxon>
        <taxon>Bacillota</taxon>
        <taxon>Bacilli</taxon>
        <taxon>Bacillales</taxon>
        <taxon>Paenibacillaceae</taxon>
        <taxon>Paenibacillus</taxon>
    </lineage>
</organism>